<dbReference type="InterPro" id="IPR000086">
    <property type="entry name" value="NUDIX_hydrolase_dom"/>
</dbReference>
<gene>
    <name evidence="4" type="ORF">HIJ39_07065</name>
</gene>
<dbReference type="SUPFAM" id="SSF55811">
    <property type="entry name" value="Nudix"/>
    <property type="match status" value="1"/>
</dbReference>
<feature type="domain" description="Nudix hydrolase" evidence="3">
    <location>
        <begin position="40"/>
        <end position="170"/>
    </location>
</feature>
<dbReference type="AlphaFoldDB" id="A0A7Y0L2I8"/>
<proteinExistence type="predicted"/>
<dbReference type="EMBL" id="JABBVZ010000017">
    <property type="protein sequence ID" value="NMP22109.1"/>
    <property type="molecule type" value="Genomic_DNA"/>
</dbReference>
<dbReference type="CDD" id="cd03424">
    <property type="entry name" value="NUDIX_ADPRase_Nudt5_UGPPase_Nudt14"/>
    <property type="match status" value="1"/>
</dbReference>
<evidence type="ECO:0000313" key="5">
    <source>
        <dbReference type="Proteomes" id="UP000533476"/>
    </source>
</evidence>
<dbReference type="PROSITE" id="PS00893">
    <property type="entry name" value="NUDIX_BOX"/>
    <property type="match status" value="1"/>
</dbReference>
<dbReference type="GO" id="GO:0006753">
    <property type="term" value="P:nucleoside phosphate metabolic process"/>
    <property type="evidence" value="ECO:0007669"/>
    <property type="project" value="TreeGrafter"/>
</dbReference>
<sequence length="183" mass="21219">MKKWTVLSRHWVVENAPYSRVRRDRCQLPDGQEIIYYANEYGDWVNALVLTKEQRVVLVNQYRHGSETLVKEIPGGMIEADEPASQAIQREVLEETGYASETEPIFLGKFYPNPATSNNFVHTFLIIDAEKIAPQRLDATEEIRVEEVAWDELGNMIRNGRMPHLFSAATYFLANDWIIRHPR</sequence>
<dbReference type="InterPro" id="IPR015797">
    <property type="entry name" value="NUDIX_hydrolase-like_dom_sf"/>
</dbReference>
<reference evidence="4 5" key="1">
    <citation type="submission" date="2020-04" db="EMBL/GenBank/DDBJ databases">
        <authorList>
            <person name="Zhang R."/>
            <person name="Schippers A."/>
        </authorList>
    </citation>
    <scope>NUCLEOTIDE SEQUENCE [LARGE SCALE GENOMIC DNA]</scope>
    <source>
        <strain evidence="4 5">DSM 109850</strain>
    </source>
</reference>
<comment type="cofactor">
    <cofactor evidence="1">
        <name>Mg(2+)</name>
        <dbReference type="ChEBI" id="CHEBI:18420"/>
    </cofactor>
</comment>
<evidence type="ECO:0000256" key="2">
    <source>
        <dbReference type="ARBA" id="ARBA00022801"/>
    </source>
</evidence>
<protein>
    <submittedName>
        <fullName evidence="4">NUDIX hydrolase</fullName>
    </submittedName>
</protein>
<organism evidence="4 5">
    <name type="scientific">Sulfobacillus harzensis</name>
    <dbReference type="NCBI Taxonomy" id="2729629"/>
    <lineage>
        <taxon>Bacteria</taxon>
        <taxon>Bacillati</taxon>
        <taxon>Bacillota</taxon>
        <taxon>Clostridia</taxon>
        <taxon>Eubacteriales</taxon>
        <taxon>Clostridiales Family XVII. Incertae Sedis</taxon>
        <taxon>Sulfobacillus</taxon>
    </lineage>
</organism>
<keyword evidence="5" id="KW-1185">Reference proteome</keyword>
<name>A0A7Y0L2I8_9FIRM</name>
<keyword evidence="2 4" id="KW-0378">Hydrolase</keyword>
<dbReference type="Proteomes" id="UP000533476">
    <property type="component" value="Unassembled WGS sequence"/>
</dbReference>
<dbReference type="Pfam" id="PF00293">
    <property type="entry name" value="NUDIX"/>
    <property type="match status" value="1"/>
</dbReference>
<dbReference type="PROSITE" id="PS51462">
    <property type="entry name" value="NUDIX"/>
    <property type="match status" value="1"/>
</dbReference>
<dbReference type="GO" id="GO:0016787">
    <property type="term" value="F:hydrolase activity"/>
    <property type="evidence" value="ECO:0007669"/>
    <property type="project" value="UniProtKB-KW"/>
</dbReference>
<dbReference type="PANTHER" id="PTHR11839:SF18">
    <property type="entry name" value="NUDIX HYDROLASE DOMAIN-CONTAINING PROTEIN"/>
    <property type="match status" value="1"/>
</dbReference>
<evidence type="ECO:0000259" key="3">
    <source>
        <dbReference type="PROSITE" id="PS51462"/>
    </source>
</evidence>
<dbReference type="PANTHER" id="PTHR11839">
    <property type="entry name" value="UDP/ADP-SUGAR PYROPHOSPHATASE"/>
    <property type="match status" value="1"/>
</dbReference>
<comment type="caution">
    <text evidence="4">The sequence shown here is derived from an EMBL/GenBank/DDBJ whole genome shotgun (WGS) entry which is preliminary data.</text>
</comment>
<dbReference type="GO" id="GO:0005829">
    <property type="term" value="C:cytosol"/>
    <property type="evidence" value="ECO:0007669"/>
    <property type="project" value="TreeGrafter"/>
</dbReference>
<evidence type="ECO:0000256" key="1">
    <source>
        <dbReference type="ARBA" id="ARBA00001946"/>
    </source>
</evidence>
<evidence type="ECO:0000313" key="4">
    <source>
        <dbReference type="EMBL" id="NMP22109.1"/>
    </source>
</evidence>
<dbReference type="InterPro" id="IPR020084">
    <property type="entry name" value="NUDIX_hydrolase_CS"/>
</dbReference>
<accession>A0A7Y0L2I8</accession>
<dbReference type="Gene3D" id="3.90.79.10">
    <property type="entry name" value="Nucleoside Triphosphate Pyrophosphohydrolase"/>
    <property type="match status" value="1"/>
</dbReference>
<dbReference type="RefSeq" id="WP_169098127.1">
    <property type="nucleotide sequence ID" value="NZ_JABBVZ010000017.1"/>
</dbReference>
<dbReference type="GO" id="GO:0019693">
    <property type="term" value="P:ribose phosphate metabolic process"/>
    <property type="evidence" value="ECO:0007669"/>
    <property type="project" value="TreeGrafter"/>
</dbReference>